<dbReference type="GO" id="GO:0033214">
    <property type="term" value="P:siderophore-iron import into cell"/>
    <property type="evidence" value="ECO:0007669"/>
    <property type="project" value="TreeGrafter"/>
</dbReference>
<comment type="similarity">
    <text evidence="8 9">Belongs to the TonB-dependent receptor family.</text>
</comment>
<evidence type="ECO:0000256" key="9">
    <source>
        <dbReference type="RuleBase" id="RU003357"/>
    </source>
</evidence>
<evidence type="ECO:0000256" key="8">
    <source>
        <dbReference type="PROSITE-ProRule" id="PRU01360"/>
    </source>
</evidence>
<evidence type="ECO:0000313" key="13">
    <source>
        <dbReference type="Proteomes" id="UP000227088"/>
    </source>
</evidence>
<dbReference type="Proteomes" id="UP000227088">
    <property type="component" value="Unassembled WGS sequence"/>
</dbReference>
<organism evidence="12 13">
    <name type="scientific">Oleispira antarctica</name>
    <dbReference type="NCBI Taxonomy" id="188908"/>
    <lineage>
        <taxon>Bacteria</taxon>
        <taxon>Pseudomonadati</taxon>
        <taxon>Pseudomonadota</taxon>
        <taxon>Gammaproteobacteria</taxon>
        <taxon>Oceanospirillales</taxon>
        <taxon>Oceanospirillaceae</taxon>
        <taxon>Oleispira</taxon>
    </lineage>
</organism>
<dbReference type="AlphaFoldDB" id="A0A1Y5HWL6"/>
<evidence type="ECO:0000256" key="1">
    <source>
        <dbReference type="ARBA" id="ARBA00004571"/>
    </source>
</evidence>
<protein>
    <recommendedName>
        <fullName evidence="14">Ligand-gated channel protein</fullName>
    </recommendedName>
</protein>
<dbReference type="InterPro" id="IPR037066">
    <property type="entry name" value="Plug_dom_sf"/>
</dbReference>
<dbReference type="InterPro" id="IPR000531">
    <property type="entry name" value="Beta-barrel_TonB"/>
</dbReference>
<dbReference type="GO" id="GO:0009279">
    <property type="term" value="C:cell outer membrane"/>
    <property type="evidence" value="ECO:0007669"/>
    <property type="project" value="UniProtKB-SubCell"/>
</dbReference>
<keyword evidence="3 8" id="KW-1134">Transmembrane beta strand</keyword>
<evidence type="ECO:0000259" key="10">
    <source>
        <dbReference type="Pfam" id="PF00593"/>
    </source>
</evidence>
<keyword evidence="2 8" id="KW-0813">Transport</keyword>
<dbReference type="PANTHER" id="PTHR30442">
    <property type="entry name" value="IRON III DICITRATE TRANSPORT PROTEIN FECA"/>
    <property type="match status" value="1"/>
</dbReference>
<accession>A0A1Y5HWL6</accession>
<keyword evidence="4 8" id="KW-0812">Transmembrane</keyword>
<evidence type="ECO:0000256" key="5">
    <source>
        <dbReference type="ARBA" id="ARBA00023077"/>
    </source>
</evidence>
<comment type="subcellular location">
    <subcellularLocation>
        <location evidence="1 8">Cell outer membrane</location>
        <topology evidence="1 8">Multi-pass membrane protein</topology>
    </subcellularLocation>
</comment>
<dbReference type="Gene3D" id="2.170.130.10">
    <property type="entry name" value="TonB-dependent receptor, plug domain"/>
    <property type="match status" value="1"/>
</dbReference>
<keyword evidence="7 8" id="KW-0998">Cell outer membrane</keyword>
<evidence type="ECO:0000313" key="12">
    <source>
        <dbReference type="EMBL" id="OUS40294.1"/>
    </source>
</evidence>
<evidence type="ECO:0000256" key="6">
    <source>
        <dbReference type="ARBA" id="ARBA00023136"/>
    </source>
</evidence>
<dbReference type="Gene3D" id="2.40.170.20">
    <property type="entry name" value="TonB-dependent receptor, beta-barrel domain"/>
    <property type="match status" value="1"/>
</dbReference>
<evidence type="ECO:0000256" key="2">
    <source>
        <dbReference type="ARBA" id="ARBA00022448"/>
    </source>
</evidence>
<evidence type="ECO:0000256" key="4">
    <source>
        <dbReference type="ARBA" id="ARBA00022692"/>
    </source>
</evidence>
<evidence type="ECO:0000256" key="7">
    <source>
        <dbReference type="ARBA" id="ARBA00023237"/>
    </source>
</evidence>
<dbReference type="EMBL" id="MABE01000380">
    <property type="protein sequence ID" value="OUS40294.1"/>
    <property type="molecule type" value="Genomic_DNA"/>
</dbReference>
<dbReference type="PANTHER" id="PTHR30442:SF0">
    <property type="entry name" value="FE(3+) DICITRATE TRANSPORT PROTEIN FECA"/>
    <property type="match status" value="1"/>
</dbReference>
<evidence type="ECO:0000259" key="11">
    <source>
        <dbReference type="Pfam" id="PF07715"/>
    </source>
</evidence>
<keyword evidence="6 8" id="KW-0472">Membrane</keyword>
<dbReference type="InterPro" id="IPR039426">
    <property type="entry name" value="TonB-dep_rcpt-like"/>
</dbReference>
<dbReference type="PROSITE" id="PS52016">
    <property type="entry name" value="TONB_DEPENDENT_REC_3"/>
    <property type="match status" value="1"/>
</dbReference>
<proteinExistence type="inferred from homology"/>
<keyword evidence="5 9" id="KW-0798">TonB box</keyword>
<feature type="non-terminal residue" evidence="12">
    <location>
        <position position="1"/>
    </location>
</feature>
<dbReference type="SUPFAM" id="SSF56935">
    <property type="entry name" value="Porins"/>
    <property type="match status" value="1"/>
</dbReference>
<reference evidence="13" key="1">
    <citation type="journal article" date="2017" name="Proc. Natl. Acad. Sci. U.S.A.">
        <title>Simulation of Deepwater Horizon oil plume reveals substrate specialization within a complex community of hydrocarbon degraders.</title>
        <authorList>
            <person name="Hu P."/>
            <person name="Dubinsky E.A."/>
            <person name="Probst A.J."/>
            <person name="Wang J."/>
            <person name="Sieber C.M.K."/>
            <person name="Tom L.M."/>
            <person name="Gardinali P."/>
            <person name="Banfield J.F."/>
            <person name="Atlas R.M."/>
            <person name="Andersen G.L."/>
        </authorList>
    </citation>
    <scope>NUCLEOTIDE SEQUENCE [LARGE SCALE GENOMIC DNA]</scope>
</reference>
<dbReference type="Pfam" id="PF07715">
    <property type="entry name" value="Plug"/>
    <property type="match status" value="1"/>
</dbReference>
<sequence length="695" mass="76616">RLPGSATLIDEEALDTFEYTDIHRILNSVPGVNLQEEDGYGLRPNIGLRGTSPERSKKVTIMEDGVLSGPAPYSAPAAYYFPNVSRMSAVEVFKGPATTQYGPATIGGAINLVSRPIPYAGQGELDVQYGQYNFQRYNAHYGEQIGDFGYVVEGLNVSTDGFKEIDGDSDAGTGFERNDLNLKTSWQSIGEVSQLFQLKLGYADEQSDETYLGLTRDDFDAKSNRRYASSQLDNMEWDHQQVQLSHTLEFDSGLAVHTDVYYNTYQRDWFKVNSFNTNTTSIQDVLKNPEQGNNPDFYKVLTGERDSSTAAEQLKIGNNGREYISQGIQTRGNYTLEGYGLEHSLELGLRYHQDQIIRHHTEQLYDMRSGNLVADGDIYSTSRNKGEAKALAIYMKDEIRFDETTLTLGLRSEQIQGAQTTYDNVDGSFVEKKKSDEAVILPGIGIYSQMNQNLGLLAGVHKGYSATPPGQEGDLDPEQSINYEMGMRLDASADEFGRGEIIGFLNDYSQLTGTCSFSNGCDNSDIDSQTNAGAALVYGLEAGWQLVPEVAGFFLPASISYTYTQAEFDANFTDANGAFGNAGQDIVEGDELAYVPAHRLNLQLGIQQNAWKANLSALYQSEMRDTPGQGSIADNEIIDAYVVVDLSASYQVIPALQVYGTVDNLIGNDYVVASQPYGYRPGKPQSVNLGMKYQF</sequence>
<name>A0A1Y5HWL6_OLEAN</name>
<feature type="domain" description="TonB-dependent receptor-like beta-barrel" evidence="10">
    <location>
        <begin position="202"/>
        <end position="665"/>
    </location>
</feature>
<feature type="domain" description="TonB-dependent receptor plug" evidence="11">
    <location>
        <begin position="2"/>
        <end position="109"/>
    </location>
</feature>
<dbReference type="Pfam" id="PF00593">
    <property type="entry name" value="TonB_dep_Rec_b-barrel"/>
    <property type="match status" value="1"/>
</dbReference>
<dbReference type="InterPro" id="IPR036942">
    <property type="entry name" value="Beta-barrel_TonB_sf"/>
</dbReference>
<dbReference type="InterPro" id="IPR012910">
    <property type="entry name" value="Plug_dom"/>
</dbReference>
<evidence type="ECO:0008006" key="14">
    <source>
        <dbReference type="Google" id="ProtNLM"/>
    </source>
</evidence>
<evidence type="ECO:0000256" key="3">
    <source>
        <dbReference type="ARBA" id="ARBA00022452"/>
    </source>
</evidence>
<gene>
    <name evidence="12" type="ORF">A9R00_06770</name>
</gene>
<comment type="caution">
    <text evidence="12">The sequence shown here is derived from an EMBL/GenBank/DDBJ whole genome shotgun (WGS) entry which is preliminary data.</text>
</comment>